<accession>A0A2S0M7R6</accession>
<name>A0A2S0M7R6_MEGEL</name>
<feature type="transmembrane region" description="Helical" evidence="1">
    <location>
        <begin position="31"/>
        <end position="54"/>
    </location>
</feature>
<proteinExistence type="predicted"/>
<dbReference type="RefSeq" id="WP_027895884.1">
    <property type="nucleotide sequence ID" value="NZ_CP027569.1"/>
</dbReference>
<evidence type="ECO:0000256" key="1">
    <source>
        <dbReference type="SAM" id="Phobius"/>
    </source>
</evidence>
<evidence type="ECO:0000313" key="3">
    <source>
        <dbReference type="Proteomes" id="UP000238358"/>
    </source>
</evidence>
<dbReference type="Proteomes" id="UP000238358">
    <property type="component" value="Chromosome"/>
</dbReference>
<keyword evidence="1" id="KW-0812">Transmembrane</keyword>
<dbReference type="EMBL" id="CP027569">
    <property type="protein sequence ID" value="AVO27500.1"/>
    <property type="molecule type" value="Genomic_DNA"/>
</dbReference>
<keyword evidence="1" id="KW-1133">Transmembrane helix</keyword>
<protein>
    <submittedName>
        <fullName evidence="2">Uncharacterized protein</fullName>
    </submittedName>
</protein>
<evidence type="ECO:0000313" key="2">
    <source>
        <dbReference type="EMBL" id="AVO27500.1"/>
    </source>
</evidence>
<dbReference type="AlphaFoldDB" id="A0A2S0M7R6"/>
<sequence length="64" mass="6552">MSTSKKIAKNGTKTVVKYGAKKVASRYLGKAAISVAGVTLGAPIIASVVAGFAVEAAFDFLFDD</sequence>
<keyword evidence="1" id="KW-0472">Membrane</keyword>
<reference evidence="2 3" key="1">
    <citation type="journal article" date="2018" name="Genome Announc.">
        <title>Complete genomes of two Megasphaera elsdenii strains, NCIMB 702410 and ATCC 25940.</title>
        <authorList>
            <person name="Hatmaker E.A."/>
            <person name="O'Dell K."/>
            <person name="Riley L.A."/>
            <person name="Klingeman D.M."/>
            <person name="Guss A.M."/>
        </authorList>
    </citation>
    <scope>NUCLEOTIDE SEQUENCE [LARGE SCALE GENOMIC DNA]</scope>
    <source>
        <strain evidence="2 3">NCIMB702410</strain>
    </source>
</reference>
<organism evidence="2 3">
    <name type="scientific">Megasphaera elsdenii</name>
    <dbReference type="NCBI Taxonomy" id="907"/>
    <lineage>
        <taxon>Bacteria</taxon>
        <taxon>Bacillati</taxon>
        <taxon>Bacillota</taxon>
        <taxon>Negativicutes</taxon>
        <taxon>Veillonellales</taxon>
        <taxon>Veillonellaceae</taxon>
        <taxon>Megasphaera</taxon>
    </lineage>
</organism>
<gene>
    <name evidence="2" type="ORF">C6Y28_07740</name>
</gene>